<evidence type="ECO:0000256" key="1">
    <source>
        <dbReference type="SAM" id="MobiDB-lite"/>
    </source>
</evidence>
<dbReference type="AlphaFoldDB" id="A0A9N9RFE9"/>
<dbReference type="OrthoDB" id="10261384at2759"/>
<sequence length="275" mass="30799">MYSMELMDEFISLPVILVSARDRDAANYVIAELIEDEYNLANCGNPDIYLSRVWRLINKYYTADVRFHILADGEELNSQIKDLVEGHIVYLTEDEVTSSSAIELLERRTRNGKTASVRIVVAESEFEEGTLIRATATRRYELIPYRSAADPDTGEASGHERARAAFHAHVWPNMKTQKHLTLAVPDTPDDSDSESWSSWQGANEQDDDSDERWVERAEVFAAALGALPEAAAAARAERDGNRAGRLARAELVLAAFCDALGEPLNMPQDRLDREL</sequence>
<dbReference type="Proteomes" id="UP001153714">
    <property type="component" value="Chromosome 9"/>
</dbReference>
<name>A0A9N9RFE9_9NEOP</name>
<accession>A0A9N9RFE9</accession>
<reference evidence="2" key="2">
    <citation type="submission" date="2022-10" db="EMBL/GenBank/DDBJ databases">
        <authorList>
            <consortium name="ENA_rothamsted_submissions"/>
            <consortium name="culmorum"/>
            <person name="King R."/>
        </authorList>
    </citation>
    <scope>NUCLEOTIDE SEQUENCE</scope>
</reference>
<organism evidence="2 3">
    <name type="scientific">Diatraea saccharalis</name>
    <name type="common">sugarcane borer</name>
    <dbReference type="NCBI Taxonomy" id="40085"/>
    <lineage>
        <taxon>Eukaryota</taxon>
        <taxon>Metazoa</taxon>
        <taxon>Ecdysozoa</taxon>
        <taxon>Arthropoda</taxon>
        <taxon>Hexapoda</taxon>
        <taxon>Insecta</taxon>
        <taxon>Pterygota</taxon>
        <taxon>Neoptera</taxon>
        <taxon>Endopterygota</taxon>
        <taxon>Lepidoptera</taxon>
        <taxon>Glossata</taxon>
        <taxon>Ditrysia</taxon>
        <taxon>Pyraloidea</taxon>
        <taxon>Crambidae</taxon>
        <taxon>Crambinae</taxon>
        <taxon>Diatraea</taxon>
    </lineage>
</organism>
<proteinExistence type="predicted"/>
<evidence type="ECO:0000313" key="3">
    <source>
        <dbReference type="Proteomes" id="UP001153714"/>
    </source>
</evidence>
<keyword evidence="3" id="KW-1185">Reference proteome</keyword>
<evidence type="ECO:0000313" key="2">
    <source>
        <dbReference type="EMBL" id="CAG9796811.1"/>
    </source>
</evidence>
<protein>
    <submittedName>
        <fullName evidence="2">Uncharacterized protein</fullName>
    </submittedName>
</protein>
<dbReference type="EMBL" id="OU893340">
    <property type="protein sequence ID" value="CAG9796811.1"/>
    <property type="molecule type" value="Genomic_DNA"/>
</dbReference>
<reference evidence="2" key="1">
    <citation type="submission" date="2021-12" db="EMBL/GenBank/DDBJ databases">
        <authorList>
            <person name="King R."/>
        </authorList>
    </citation>
    <scope>NUCLEOTIDE SEQUENCE</scope>
</reference>
<feature type="region of interest" description="Disordered" evidence="1">
    <location>
        <begin position="183"/>
        <end position="212"/>
    </location>
</feature>
<dbReference type="Gene3D" id="3.40.50.11960">
    <property type="match status" value="1"/>
</dbReference>
<gene>
    <name evidence="2" type="ORF">DIATSA_LOCUS13966</name>
</gene>